<keyword evidence="2" id="KW-0812">Transmembrane</keyword>
<dbReference type="InterPro" id="IPR000045">
    <property type="entry name" value="Prepilin_IV_endopep_pep"/>
</dbReference>
<dbReference type="Proteomes" id="UP000198553">
    <property type="component" value="Unassembled WGS sequence"/>
</dbReference>
<sequence>MGSFILVLVLIISFFTDIKSRKILNIITLPTIIFGIIFNIYTGGVEGFFISGKGLLVGLGLLLIPYLLGGMGAGDVKLLTAIGALMGSSFVFYSFIYSALIGGAIALVLICKQKDFWQSMKKLLFNFTFFRGNLGSMVIDKNEKASRISFPYGVAIVLGTFCTLIWGGL</sequence>
<keyword evidence="2" id="KW-1133">Transmembrane helix</keyword>
<dbReference type="GO" id="GO:0005886">
    <property type="term" value="C:plasma membrane"/>
    <property type="evidence" value="ECO:0007669"/>
    <property type="project" value="TreeGrafter"/>
</dbReference>
<dbReference type="STRING" id="930146.SAMN05192533_10777"/>
<feature type="domain" description="Prepilin type IV endopeptidase peptidase" evidence="3">
    <location>
        <begin position="4"/>
        <end position="107"/>
    </location>
</feature>
<dbReference type="OrthoDB" id="5508079at2"/>
<evidence type="ECO:0000313" key="4">
    <source>
        <dbReference type="EMBL" id="SEM94119.1"/>
    </source>
</evidence>
<dbReference type="EMBL" id="FOBW01000007">
    <property type="protein sequence ID" value="SEM94119.1"/>
    <property type="molecule type" value="Genomic_DNA"/>
</dbReference>
<evidence type="ECO:0000256" key="1">
    <source>
        <dbReference type="ARBA" id="ARBA00005801"/>
    </source>
</evidence>
<organism evidence="4 5">
    <name type="scientific">Mesobacillus persicus</name>
    <dbReference type="NCBI Taxonomy" id="930146"/>
    <lineage>
        <taxon>Bacteria</taxon>
        <taxon>Bacillati</taxon>
        <taxon>Bacillota</taxon>
        <taxon>Bacilli</taxon>
        <taxon>Bacillales</taxon>
        <taxon>Bacillaceae</taxon>
        <taxon>Mesobacillus</taxon>
    </lineage>
</organism>
<protein>
    <submittedName>
        <fullName evidence="4">Prepilin peptidase CpaA</fullName>
    </submittedName>
</protein>
<comment type="similarity">
    <text evidence="1">Belongs to the peptidase A24 family.</text>
</comment>
<dbReference type="AlphaFoldDB" id="A0A1H8CGT6"/>
<dbReference type="GO" id="GO:0006465">
    <property type="term" value="P:signal peptide processing"/>
    <property type="evidence" value="ECO:0007669"/>
    <property type="project" value="TreeGrafter"/>
</dbReference>
<evidence type="ECO:0000256" key="2">
    <source>
        <dbReference type="SAM" id="Phobius"/>
    </source>
</evidence>
<accession>A0A1H8CGT6</accession>
<dbReference type="RefSeq" id="WP_090745198.1">
    <property type="nucleotide sequence ID" value="NZ_FOBW01000007.1"/>
</dbReference>
<gene>
    <name evidence="4" type="ORF">SAMN05192533_10777</name>
</gene>
<keyword evidence="2" id="KW-0472">Membrane</keyword>
<reference evidence="5" key="1">
    <citation type="submission" date="2016-10" db="EMBL/GenBank/DDBJ databases">
        <authorList>
            <person name="Varghese N."/>
            <person name="Submissions S."/>
        </authorList>
    </citation>
    <scope>NUCLEOTIDE SEQUENCE [LARGE SCALE GENOMIC DNA]</scope>
    <source>
        <strain evidence="5">B48,IBRC-M 10115,DSM 25386,CECT 8001</strain>
    </source>
</reference>
<feature type="transmembrane region" description="Helical" evidence="2">
    <location>
        <begin position="150"/>
        <end position="168"/>
    </location>
</feature>
<proteinExistence type="inferred from homology"/>
<dbReference type="PANTHER" id="PTHR30487">
    <property type="entry name" value="TYPE 4 PREPILIN-LIKE PROTEINS LEADER PEPTIDE-PROCESSING ENZYME"/>
    <property type="match status" value="1"/>
</dbReference>
<feature type="transmembrane region" description="Helical" evidence="2">
    <location>
        <begin position="91"/>
        <end position="111"/>
    </location>
</feature>
<feature type="transmembrane region" description="Helical" evidence="2">
    <location>
        <begin position="26"/>
        <end position="42"/>
    </location>
</feature>
<dbReference type="Gene3D" id="1.20.120.1220">
    <property type="match status" value="1"/>
</dbReference>
<evidence type="ECO:0000313" key="5">
    <source>
        <dbReference type="Proteomes" id="UP000198553"/>
    </source>
</evidence>
<dbReference type="Pfam" id="PF01478">
    <property type="entry name" value="Peptidase_A24"/>
    <property type="match status" value="1"/>
</dbReference>
<dbReference type="PANTHER" id="PTHR30487:SF0">
    <property type="entry name" value="PREPILIN LEADER PEPTIDASE_N-METHYLTRANSFERASE-RELATED"/>
    <property type="match status" value="1"/>
</dbReference>
<evidence type="ECO:0000259" key="3">
    <source>
        <dbReference type="Pfam" id="PF01478"/>
    </source>
</evidence>
<name>A0A1H8CGT6_9BACI</name>
<keyword evidence="5" id="KW-1185">Reference proteome</keyword>
<dbReference type="GO" id="GO:0004190">
    <property type="term" value="F:aspartic-type endopeptidase activity"/>
    <property type="evidence" value="ECO:0007669"/>
    <property type="project" value="InterPro"/>
</dbReference>
<dbReference type="InterPro" id="IPR050882">
    <property type="entry name" value="Prepilin_peptidase/N-MTase"/>
</dbReference>
<feature type="transmembrane region" description="Helical" evidence="2">
    <location>
        <begin position="54"/>
        <end position="71"/>
    </location>
</feature>